<name>A0A5D4SHU6_9BACI</name>
<gene>
    <name evidence="3" type="ORF">FZD47_15180</name>
    <name evidence="2" type="ORF">FZD51_05075</name>
</gene>
<evidence type="ECO:0000313" key="5">
    <source>
        <dbReference type="Proteomes" id="UP000323732"/>
    </source>
</evidence>
<sequence>MEYQYPIDPDWSTEEIVDVIKFFESVEAAYEKGVDREILMDSYRRFKEIVPGKAQEKTVCSEFEETSGYSPYRSVKAAKEAKAGDKVKMK</sequence>
<reference evidence="4 5" key="1">
    <citation type="submission" date="2019-08" db="EMBL/GenBank/DDBJ databases">
        <title>Bacillus genomes from the desert of Cuatro Cienegas, Coahuila.</title>
        <authorList>
            <person name="Olmedo-Alvarez G."/>
        </authorList>
    </citation>
    <scope>NUCLEOTIDE SEQUENCE [LARGE SCALE GENOMIC DNA]</scope>
    <source>
        <strain evidence="3 5">CH37_1T</strain>
        <strain evidence="2 4">CH446_14T</strain>
    </source>
</reference>
<dbReference type="PIRSF" id="PIRSF037260">
    <property type="entry name" value="UPF0223"/>
    <property type="match status" value="1"/>
</dbReference>
<comment type="similarity">
    <text evidence="1">Belongs to the UPF0223 family.</text>
</comment>
<organism evidence="3 5">
    <name type="scientific">Bacillus infantis</name>
    <dbReference type="NCBI Taxonomy" id="324767"/>
    <lineage>
        <taxon>Bacteria</taxon>
        <taxon>Bacillati</taxon>
        <taxon>Bacillota</taxon>
        <taxon>Bacilli</taxon>
        <taxon>Bacillales</taxon>
        <taxon>Bacillaceae</taxon>
        <taxon>Bacillus</taxon>
    </lineage>
</organism>
<evidence type="ECO:0000256" key="1">
    <source>
        <dbReference type="HAMAP-Rule" id="MF_01041"/>
    </source>
</evidence>
<dbReference type="SUPFAM" id="SSF158504">
    <property type="entry name" value="BH2638-like"/>
    <property type="match status" value="1"/>
</dbReference>
<dbReference type="InterPro" id="IPR007920">
    <property type="entry name" value="UPF0223"/>
</dbReference>
<dbReference type="Proteomes" id="UP000322139">
    <property type="component" value="Unassembled WGS sequence"/>
</dbReference>
<dbReference type="HAMAP" id="MF_01041">
    <property type="entry name" value="UPF0223"/>
    <property type="match status" value="1"/>
</dbReference>
<protein>
    <recommendedName>
        <fullName evidence="1">UPF0223 protein FZD47_15180</fullName>
    </recommendedName>
</protein>
<evidence type="ECO:0000313" key="4">
    <source>
        <dbReference type="Proteomes" id="UP000322139"/>
    </source>
</evidence>
<dbReference type="AlphaFoldDB" id="A0A5D4SHU6"/>
<proteinExistence type="inferred from homology"/>
<evidence type="ECO:0000313" key="2">
    <source>
        <dbReference type="EMBL" id="TYS49936.1"/>
    </source>
</evidence>
<dbReference type="EMBL" id="VTER01000003">
    <property type="protein sequence ID" value="TYS49936.1"/>
    <property type="molecule type" value="Genomic_DNA"/>
</dbReference>
<dbReference type="InterPro" id="IPR023324">
    <property type="entry name" value="BH2638-like_sf"/>
</dbReference>
<dbReference type="GeneID" id="97348958"/>
<dbReference type="RefSeq" id="WP_009791105.1">
    <property type="nucleotide sequence ID" value="NZ_CP160000.1"/>
</dbReference>
<dbReference type="NCBIfam" id="NF003353">
    <property type="entry name" value="PRK04387.1"/>
    <property type="match status" value="1"/>
</dbReference>
<dbReference type="Gene3D" id="1.10.220.80">
    <property type="entry name" value="BH2638-like"/>
    <property type="match status" value="1"/>
</dbReference>
<dbReference type="Proteomes" id="UP000323732">
    <property type="component" value="Unassembled WGS sequence"/>
</dbReference>
<dbReference type="EMBL" id="VTES01000004">
    <property type="protein sequence ID" value="TYS63005.1"/>
    <property type="molecule type" value="Genomic_DNA"/>
</dbReference>
<dbReference type="Pfam" id="PF05256">
    <property type="entry name" value="UPF0223"/>
    <property type="match status" value="1"/>
</dbReference>
<evidence type="ECO:0000313" key="3">
    <source>
        <dbReference type="EMBL" id="TYS63005.1"/>
    </source>
</evidence>
<comment type="caution">
    <text evidence="3">The sequence shown here is derived from an EMBL/GenBank/DDBJ whole genome shotgun (WGS) entry which is preliminary data.</text>
</comment>
<accession>A0A5D4SHU6</accession>